<dbReference type="InterPro" id="IPR027538">
    <property type="entry name" value="Get1_fungi"/>
</dbReference>
<name>A0A1J7IIM6_9PEZI</name>
<dbReference type="InterPro" id="IPR028945">
    <property type="entry name" value="Get1"/>
</dbReference>
<dbReference type="Gene3D" id="1.10.287.660">
    <property type="entry name" value="Helix hairpin bin"/>
    <property type="match status" value="1"/>
</dbReference>
<dbReference type="GO" id="GO:0005789">
    <property type="term" value="C:endoplasmic reticulum membrane"/>
    <property type="evidence" value="ECO:0007669"/>
    <property type="project" value="UniProtKB-SubCell"/>
</dbReference>
<comment type="similarity">
    <text evidence="2 9">Belongs to the WRB/GET1 family.</text>
</comment>
<sequence>MPSLLVVIFAIELAVQIINNFGAAAINSVLWRIYTSLPTQLSKDYAQQRKLQAEYLACRKELNGTSSQDQFAKWAKLRRKHDTLLEQLEKKKKSLEATKAGFDRNVTGVRWALTRGPQWFLPFWYAKEPMFWLPHGWFPYYVEWFLSFPRAPMGSVSIVAWQSACTGVLTLLADTVGAIVGLVVGSKQKQGVPVGAGGNGVGGRAGEKKTL</sequence>
<accession>A0A1J7IIM6</accession>
<protein>
    <submittedName>
        <fullName evidence="10">Uncharacterized protein</fullName>
    </submittedName>
</protein>
<keyword evidence="7 9" id="KW-0175">Coiled coil</keyword>
<gene>
    <name evidence="9" type="primary">GET1</name>
    <name evidence="10" type="ORF">CONLIGDRAFT_645804</name>
</gene>
<dbReference type="EMBL" id="KV875099">
    <property type="protein sequence ID" value="OIW27551.1"/>
    <property type="molecule type" value="Genomic_DNA"/>
</dbReference>
<evidence type="ECO:0000256" key="8">
    <source>
        <dbReference type="ARBA" id="ARBA00023136"/>
    </source>
</evidence>
<organism evidence="10 11">
    <name type="scientific">Coniochaeta ligniaria NRRL 30616</name>
    <dbReference type="NCBI Taxonomy" id="1408157"/>
    <lineage>
        <taxon>Eukaryota</taxon>
        <taxon>Fungi</taxon>
        <taxon>Dikarya</taxon>
        <taxon>Ascomycota</taxon>
        <taxon>Pezizomycotina</taxon>
        <taxon>Sordariomycetes</taxon>
        <taxon>Sordariomycetidae</taxon>
        <taxon>Coniochaetales</taxon>
        <taxon>Coniochaetaceae</taxon>
        <taxon>Coniochaeta</taxon>
    </lineage>
</organism>
<dbReference type="GO" id="GO:0043529">
    <property type="term" value="C:GET complex"/>
    <property type="evidence" value="ECO:0007669"/>
    <property type="project" value="InterPro"/>
</dbReference>
<dbReference type="GO" id="GO:0043495">
    <property type="term" value="F:protein-membrane adaptor activity"/>
    <property type="evidence" value="ECO:0007669"/>
    <property type="project" value="TreeGrafter"/>
</dbReference>
<evidence type="ECO:0000256" key="2">
    <source>
        <dbReference type="ARBA" id="ARBA00010799"/>
    </source>
</evidence>
<dbReference type="Pfam" id="PF04420">
    <property type="entry name" value="CHD5"/>
    <property type="match status" value="1"/>
</dbReference>
<evidence type="ECO:0000313" key="11">
    <source>
        <dbReference type="Proteomes" id="UP000182658"/>
    </source>
</evidence>
<evidence type="ECO:0000256" key="1">
    <source>
        <dbReference type="ARBA" id="ARBA00004477"/>
    </source>
</evidence>
<reference evidence="10 11" key="1">
    <citation type="submission" date="2016-10" db="EMBL/GenBank/DDBJ databases">
        <title>Draft genome sequence of Coniochaeta ligniaria NRRL30616, a lignocellulolytic fungus for bioabatement of inhibitors in plant biomass hydrolysates.</title>
        <authorList>
            <consortium name="DOE Joint Genome Institute"/>
            <person name="Jimenez D.J."/>
            <person name="Hector R.E."/>
            <person name="Riley R."/>
            <person name="Sun H."/>
            <person name="Grigoriev I.V."/>
            <person name="Van Elsas J.D."/>
            <person name="Nichols N.N."/>
        </authorList>
    </citation>
    <scope>NUCLEOTIDE SEQUENCE [LARGE SCALE GENOMIC DNA]</scope>
    <source>
        <strain evidence="10 11">NRRL 30616</strain>
    </source>
</reference>
<evidence type="ECO:0000256" key="9">
    <source>
        <dbReference type="HAMAP-Rule" id="MF_03113"/>
    </source>
</evidence>
<dbReference type="FunFam" id="1.10.287.660:FF:000006">
    <property type="entry name" value="Protein GET1"/>
    <property type="match status" value="1"/>
</dbReference>
<dbReference type="GO" id="GO:0071816">
    <property type="term" value="P:tail-anchored membrane protein insertion into ER membrane"/>
    <property type="evidence" value="ECO:0007669"/>
    <property type="project" value="InterPro"/>
</dbReference>
<keyword evidence="8 9" id="KW-0472">Membrane</keyword>
<comment type="subcellular location">
    <subcellularLocation>
        <location evidence="1">Endoplasmic reticulum membrane</location>
        <topology evidence="1">Multi-pass membrane protein</topology>
    </subcellularLocation>
</comment>
<dbReference type="InterPro" id="IPR029012">
    <property type="entry name" value="Helix_hairpin_bin_sf"/>
</dbReference>
<proteinExistence type="inferred from homology"/>
<dbReference type="InParanoid" id="A0A1J7IIM6"/>
<evidence type="ECO:0000256" key="3">
    <source>
        <dbReference type="ARBA" id="ARBA00022448"/>
    </source>
</evidence>
<dbReference type="PANTHER" id="PTHR42650">
    <property type="entry name" value="TAIL-ANCHORED PROTEIN INSERTION RECEPTOR WRB"/>
    <property type="match status" value="1"/>
</dbReference>
<keyword evidence="4 9" id="KW-0812">Transmembrane</keyword>
<feature type="topological domain" description="Lumenal" evidence="9">
    <location>
        <begin position="1"/>
        <end position="4"/>
    </location>
</feature>
<dbReference type="PANTHER" id="PTHR42650:SF1">
    <property type="entry name" value="GUIDED ENTRY OF TAIL-ANCHORED PROTEINS FACTOR 1"/>
    <property type="match status" value="1"/>
</dbReference>
<comment type="caution">
    <text evidence="9">Lacks conserved residue(s) required for the propagation of feature annotation.</text>
</comment>
<feature type="topological domain" description="Cytoplasmic" evidence="9">
    <location>
        <begin position="173"/>
        <end position="211"/>
    </location>
</feature>
<evidence type="ECO:0000256" key="6">
    <source>
        <dbReference type="ARBA" id="ARBA00022989"/>
    </source>
</evidence>
<dbReference type="AlphaFoldDB" id="A0A1J7IIM6"/>
<dbReference type="HAMAP" id="MF_03113">
    <property type="entry name" value="Get1"/>
    <property type="match status" value="1"/>
</dbReference>
<keyword evidence="6 9" id="KW-1133">Transmembrane helix</keyword>
<dbReference type="OrthoDB" id="69461at2759"/>
<keyword evidence="3 9" id="KW-0813">Transport</keyword>
<evidence type="ECO:0000256" key="4">
    <source>
        <dbReference type="ARBA" id="ARBA00022692"/>
    </source>
</evidence>
<feature type="coiled-coil region" evidence="9">
    <location>
        <begin position="78"/>
        <end position="105"/>
    </location>
</feature>
<keyword evidence="11" id="KW-1185">Reference proteome</keyword>
<evidence type="ECO:0000313" key="10">
    <source>
        <dbReference type="EMBL" id="OIW27551.1"/>
    </source>
</evidence>
<keyword evidence="5 9" id="KW-0256">Endoplasmic reticulum</keyword>
<evidence type="ECO:0000256" key="7">
    <source>
        <dbReference type="ARBA" id="ARBA00023054"/>
    </source>
</evidence>
<dbReference type="STRING" id="1408157.A0A1J7IIM6"/>
<evidence type="ECO:0000256" key="5">
    <source>
        <dbReference type="ARBA" id="ARBA00022824"/>
    </source>
</evidence>
<dbReference type="Proteomes" id="UP000182658">
    <property type="component" value="Unassembled WGS sequence"/>
</dbReference>